<organism evidence="2">
    <name type="scientific">Salmonella enterica</name>
    <name type="common">Salmonella choleraesuis</name>
    <dbReference type="NCBI Taxonomy" id="28901"/>
    <lineage>
        <taxon>Bacteria</taxon>
        <taxon>Pseudomonadati</taxon>
        <taxon>Pseudomonadota</taxon>
        <taxon>Gammaproteobacteria</taxon>
        <taxon>Enterobacterales</taxon>
        <taxon>Enterobacteriaceae</taxon>
        <taxon>Salmonella</taxon>
    </lineage>
</organism>
<reference evidence="2" key="2">
    <citation type="submission" date="2020-02" db="EMBL/GenBank/DDBJ databases">
        <authorList>
            <consortium name="NCBI Pathogen Detection Project"/>
        </authorList>
    </citation>
    <scope>NUCLEOTIDE SEQUENCE</scope>
    <source>
        <strain evidence="2">MA.CK_96/00012991</strain>
    </source>
</reference>
<dbReference type="EMBL" id="DAAXTU010000008">
    <property type="protein sequence ID" value="HAG2525870.1"/>
    <property type="molecule type" value="Genomic_DNA"/>
</dbReference>
<evidence type="ECO:0000256" key="1">
    <source>
        <dbReference type="SAM" id="Phobius"/>
    </source>
</evidence>
<keyword evidence="1" id="KW-0812">Transmembrane</keyword>
<keyword evidence="1" id="KW-1133">Transmembrane helix</keyword>
<name>A0A760RBL5_SALER</name>
<accession>A0A760RBL5</accession>
<gene>
    <name evidence="2" type="ORF">G8V58_004035</name>
</gene>
<evidence type="ECO:0000313" key="2">
    <source>
        <dbReference type="EMBL" id="HAG2525870.1"/>
    </source>
</evidence>
<proteinExistence type="predicted"/>
<protein>
    <submittedName>
        <fullName evidence="2">Uncharacterized protein</fullName>
    </submittedName>
</protein>
<feature type="transmembrane region" description="Helical" evidence="1">
    <location>
        <begin position="25"/>
        <end position="48"/>
    </location>
</feature>
<dbReference type="AlphaFoldDB" id="A0A760RBL5"/>
<reference evidence="2" key="1">
    <citation type="journal article" date="2018" name="Genome Biol.">
        <title>SKESA: strategic k-mer extension for scrupulous assemblies.</title>
        <authorList>
            <person name="Souvorov A."/>
            <person name="Agarwala R."/>
            <person name="Lipman D.J."/>
        </authorList>
    </citation>
    <scope>NUCLEOTIDE SEQUENCE</scope>
    <source>
        <strain evidence="2">MA.CK_96/00012991</strain>
    </source>
</reference>
<keyword evidence="1" id="KW-0472">Membrane</keyword>
<comment type="caution">
    <text evidence="2">The sequence shown here is derived from an EMBL/GenBank/DDBJ whole genome shotgun (WGS) entry which is preliminary data.</text>
</comment>
<sequence>MVIPVSKTTELITRHEVPNLFKCRFIFLGWAGLGWAGLGWAGLGWAGLGWGRYTQSIKTIDFFLCV</sequence>